<organism evidence="1 2">
    <name type="scientific">Fomitopsis schrenkii</name>
    <name type="common">Brown rot fungus</name>
    <dbReference type="NCBI Taxonomy" id="2126942"/>
    <lineage>
        <taxon>Eukaryota</taxon>
        <taxon>Fungi</taxon>
        <taxon>Dikarya</taxon>
        <taxon>Basidiomycota</taxon>
        <taxon>Agaricomycotina</taxon>
        <taxon>Agaricomycetes</taxon>
        <taxon>Polyporales</taxon>
        <taxon>Fomitopsis</taxon>
    </lineage>
</organism>
<dbReference type="OrthoDB" id="185373at2759"/>
<evidence type="ECO:0000313" key="1">
    <source>
        <dbReference type="EMBL" id="EPS92938.1"/>
    </source>
</evidence>
<dbReference type="InParanoid" id="S8DNN1"/>
<reference evidence="1 2" key="1">
    <citation type="journal article" date="2012" name="Science">
        <title>The Paleozoic origin of enzymatic lignin decomposition reconstructed from 31 fungal genomes.</title>
        <authorList>
            <person name="Floudas D."/>
            <person name="Binder M."/>
            <person name="Riley R."/>
            <person name="Barry K."/>
            <person name="Blanchette R.A."/>
            <person name="Henrissat B."/>
            <person name="Martinez A.T."/>
            <person name="Otillar R."/>
            <person name="Spatafora J.W."/>
            <person name="Yadav J.S."/>
            <person name="Aerts A."/>
            <person name="Benoit I."/>
            <person name="Boyd A."/>
            <person name="Carlson A."/>
            <person name="Copeland A."/>
            <person name="Coutinho P.M."/>
            <person name="de Vries R.P."/>
            <person name="Ferreira P."/>
            <person name="Findley K."/>
            <person name="Foster B."/>
            <person name="Gaskell J."/>
            <person name="Glotzer D."/>
            <person name="Gorecki P."/>
            <person name="Heitman J."/>
            <person name="Hesse C."/>
            <person name="Hori C."/>
            <person name="Igarashi K."/>
            <person name="Jurgens J.A."/>
            <person name="Kallen N."/>
            <person name="Kersten P."/>
            <person name="Kohler A."/>
            <person name="Kuees U."/>
            <person name="Kumar T.K.A."/>
            <person name="Kuo A."/>
            <person name="LaButti K."/>
            <person name="Larrondo L.F."/>
            <person name="Lindquist E."/>
            <person name="Ling A."/>
            <person name="Lombard V."/>
            <person name="Lucas S."/>
            <person name="Lundell T."/>
            <person name="Martin R."/>
            <person name="McLaughlin D.J."/>
            <person name="Morgenstern I."/>
            <person name="Morin E."/>
            <person name="Murat C."/>
            <person name="Nagy L.G."/>
            <person name="Nolan M."/>
            <person name="Ohm R.A."/>
            <person name="Patyshakuliyeva A."/>
            <person name="Rokas A."/>
            <person name="Ruiz-Duenas F.J."/>
            <person name="Sabat G."/>
            <person name="Salamov A."/>
            <person name="Samejima M."/>
            <person name="Schmutz J."/>
            <person name="Slot J.C."/>
            <person name="St John F."/>
            <person name="Stenlid J."/>
            <person name="Sun H."/>
            <person name="Sun S."/>
            <person name="Syed K."/>
            <person name="Tsang A."/>
            <person name="Wiebenga A."/>
            <person name="Young D."/>
            <person name="Pisabarro A."/>
            <person name="Eastwood D.C."/>
            <person name="Martin F."/>
            <person name="Cullen D."/>
            <person name="Grigoriev I.V."/>
            <person name="Hibbett D.S."/>
        </authorList>
    </citation>
    <scope>NUCLEOTIDE SEQUENCE</scope>
    <source>
        <strain evidence="2">FP-58527</strain>
    </source>
</reference>
<keyword evidence="2" id="KW-1185">Reference proteome</keyword>
<dbReference type="EMBL" id="KE504319">
    <property type="protein sequence ID" value="EPS92938.1"/>
    <property type="molecule type" value="Genomic_DNA"/>
</dbReference>
<evidence type="ECO:0000313" key="2">
    <source>
        <dbReference type="Proteomes" id="UP000015241"/>
    </source>
</evidence>
<dbReference type="HOGENOM" id="CLU_1408791_0_0_1"/>
<dbReference type="Proteomes" id="UP000015241">
    <property type="component" value="Unassembled WGS sequence"/>
</dbReference>
<gene>
    <name evidence="1" type="ORF">FOMPIDRAFT_1056423</name>
</gene>
<accession>S8DNN1</accession>
<dbReference type="AlphaFoldDB" id="S8DNN1"/>
<dbReference type="STRING" id="743788.S8DNN1"/>
<name>S8DNN1_FOMSC</name>
<proteinExistence type="predicted"/>
<sequence>MMLRGLRIGERARRAYNWARMLSIQPRAIAYADKSNARLQITQDFVHNLASPEASNYNWMETSCIREDVLNTLFASLLSAYAHRRRRQDTVDGLVVQFEEAGGAHSLGTPSSYLMFIVAQTPVSRSRTLAAGGLDLTLCVFLSTYINGMSSAFHDEIARTWLQPQKAQLSFDSRNWNHPVVAPIRTGQSECAF</sequence>
<protein>
    <submittedName>
        <fullName evidence="1">Uncharacterized protein</fullName>
    </submittedName>
</protein>